<reference evidence="2 3" key="1">
    <citation type="submission" date="2024-02" db="EMBL/GenBank/DDBJ databases">
        <title>Rubritalea halochordaticola NBRC 107102.</title>
        <authorList>
            <person name="Ichikawa N."/>
            <person name="Katano-Makiyama Y."/>
            <person name="Hidaka K."/>
        </authorList>
    </citation>
    <scope>NUCLEOTIDE SEQUENCE [LARGE SCALE GENOMIC DNA]</scope>
    <source>
        <strain evidence="2 3">NBRC 107102</strain>
    </source>
</reference>
<name>A0ABP9V4D2_9BACT</name>
<accession>A0ABP9V4D2</accession>
<keyword evidence="3" id="KW-1185">Reference proteome</keyword>
<evidence type="ECO:0000313" key="2">
    <source>
        <dbReference type="EMBL" id="GAA5497517.1"/>
    </source>
</evidence>
<protein>
    <submittedName>
        <fullName evidence="2">Uncharacterized protein</fullName>
    </submittedName>
</protein>
<comment type="caution">
    <text evidence="2">The sequence shown here is derived from an EMBL/GenBank/DDBJ whole genome shotgun (WGS) entry which is preliminary data.</text>
</comment>
<evidence type="ECO:0000256" key="1">
    <source>
        <dbReference type="SAM" id="Phobius"/>
    </source>
</evidence>
<proteinExistence type="predicted"/>
<keyword evidence="1" id="KW-0472">Membrane</keyword>
<dbReference type="EMBL" id="BAABRL010000016">
    <property type="protein sequence ID" value="GAA5497517.1"/>
    <property type="molecule type" value="Genomic_DNA"/>
</dbReference>
<keyword evidence="1" id="KW-0812">Transmembrane</keyword>
<evidence type="ECO:0000313" key="3">
    <source>
        <dbReference type="Proteomes" id="UP001424741"/>
    </source>
</evidence>
<keyword evidence="1" id="KW-1133">Transmembrane helix</keyword>
<dbReference type="Proteomes" id="UP001424741">
    <property type="component" value="Unassembled WGS sequence"/>
</dbReference>
<organism evidence="2 3">
    <name type="scientific">Rubritalea halochordaticola</name>
    <dbReference type="NCBI Taxonomy" id="714537"/>
    <lineage>
        <taxon>Bacteria</taxon>
        <taxon>Pseudomonadati</taxon>
        <taxon>Verrucomicrobiota</taxon>
        <taxon>Verrucomicrobiia</taxon>
        <taxon>Verrucomicrobiales</taxon>
        <taxon>Rubritaleaceae</taxon>
        <taxon>Rubritalea</taxon>
    </lineage>
</organism>
<sequence length="52" mass="6182">MVPFSIYLLMNIEEPYDRPDYIWGGVAIMILIRFFMDLYPALKRKNTITPQS</sequence>
<feature type="transmembrane region" description="Helical" evidence="1">
    <location>
        <begin position="20"/>
        <end position="36"/>
    </location>
</feature>
<gene>
    <name evidence="2" type="ORF">Rhal01_03713</name>
</gene>